<evidence type="ECO:0000313" key="3">
    <source>
        <dbReference type="Proteomes" id="UP000694405"/>
    </source>
</evidence>
<dbReference type="Pfam" id="PF07966">
    <property type="entry name" value="A1_Propeptide"/>
    <property type="match status" value="1"/>
</dbReference>
<reference evidence="2" key="3">
    <citation type="submission" date="2025-09" db="UniProtKB">
        <authorList>
            <consortium name="Ensembl"/>
        </authorList>
    </citation>
    <scope>IDENTIFICATION</scope>
</reference>
<dbReference type="GO" id="GO:0006508">
    <property type="term" value="P:proteolysis"/>
    <property type="evidence" value="ECO:0007669"/>
    <property type="project" value="InterPro"/>
</dbReference>
<keyword evidence="3" id="KW-1185">Reference proteome</keyword>
<proteinExistence type="inferred from homology"/>
<dbReference type="GO" id="GO:0004190">
    <property type="term" value="F:aspartic-type endopeptidase activity"/>
    <property type="evidence" value="ECO:0007669"/>
    <property type="project" value="InterPro"/>
</dbReference>
<protein>
    <submittedName>
        <fullName evidence="2">Uncharacterized protein</fullName>
    </submittedName>
</protein>
<evidence type="ECO:0000256" key="1">
    <source>
        <dbReference type="ARBA" id="ARBA00007447"/>
    </source>
</evidence>
<dbReference type="Gene3D" id="6.10.140.60">
    <property type="match status" value="1"/>
</dbReference>
<organism evidence="2 3">
    <name type="scientific">Melopsittacus undulatus</name>
    <name type="common">Budgerigar</name>
    <name type="synonym">Psittacus undulatus</name>
    <dbReference type="NCBI Taxonomy" id="13146"/>
    <lineage>
        <taxon>Eukaryota</taxon>
        <taxon>Metazoa</taxon>
        <taxon>Chordata</taxon>
        <taxon>Craniata</taxon>
        <taxon>Vertebrata</taxon>
        <taxon>Euteleostomi</taxon>
        <taxon>Archelosauria</taxon>
        <taxon>Archosauria</taxon>
        <taxon>Dinosauria</taxon>
        <taxon>Saurischia</taxon>
        <taxon>Theropoda</taxon>
        <taxon>Coelurosauria</taxon>
        <taxon>Aves</taxon>
        <taxon>Neognathae</taxon>
        <taxon>Neoaves</taxon>
        <taxon>Telluraves</taxon>
        <taxon>Australaves</taxon>
        <taxon>Psittaciformes</taxon>
        <taxon>Psittaculidae</taxon>
        <taxon>Melopsittacus</taxon>
    </lineage>
</organism>
<dbReference type="Proteomes" id="UP000694405">
    <property type="component" value="Chromosome 16"/>
</dbReference>
<dbReference type="AlphaFoldDB" id="A0A8V5HH45"/>
<reference evidence="2" key="1">
    <citation type="submission" date="2020-03" db="EMBL/GenBank/DDBJ databases">
        <title>Melopsittacus undulatus (budgerigar) genome, bMelUnd1, maternal haplotype with Z.</title>
        <authorList>
            <person name="Gedman G."/>
            <person name="Mountcastle J."/>
            <person name="Haase B."/>
            <person name="Formenti G."/>
            <person name="Wright T."/>
            <person name="Apodaca J."/>
            <person name="Pelan S."/>
            <person name="Chow W."/>
            <person name="Rhie A."/>
            <person name="Howe K."/>
            <person name="Fedrigo O."/>
            <person name="Jarvis E.D."/>
        </authorList>
    </citation>
    <scope>NUCLEOTIDE SEQUENCE [LARGE SCALE GENOMIC DNA]</scope>
</reference>
<sequence>MQCLLLALLCLQLGQGMVRIPLRKGRSMREVMREKGVLERFLMVLRGDPGRRYQLSNTVAYEPLANYLDVSIEAFPSSSEPSGSGVRECPPPFPAAVGSSSLAASPAKGLQWAWAVLLPL</sequence>
<accession>A0A8V5HH45</accession>
<evidence type="ECO:0000313" key="2">
    <source>
        <dbReference type="Ensembl" id="ENSMUNP00000026798.1"/>
    </source>
</evidence>
<reference evidence="2" key="2">
    <citation type="submission" date="2025-08" db="UniProtKB">
        <authorList>
            <consortium name="Ensembl"/>
        </authorList>
    </citation>
    <scope>IDENTIFICATION</scope>
</reference>
<name>A0A8V5HH45_MELUD</name>
<dbReference type="InterPro" id="IPR012848">
    <property type="entry name" value="Aspartic_peptidase_N"/>
</dbReference>
<comment type="similarity">
    <text evidence="1">Belongs to the peptidase A1 family.</text>
</comment>
<dbReference type="Ensembl" id="ENSMUNT00000031050.1">
    <property type="protein sequence ID" value="ENSMUNP00000026798.1"/>
    <property type="gene ID" value="ENSMUNG00000021413.1"/>
</dbReference>